<name>A0A9N7THQ4_PLEPL</name>
<gene>
    <name evidence="1" type="ORF">PLEPLA_LOCUS880</name>
</gene>
<evidence type="ECO:0000313" key="2">
    <source>
        <dbReference type="Proteomes" id="UP001153269"/>
    </source>
</evidence>
<dbReference type="Proteomes" id="UP001153269">
    <property type="component" value="Unassembled WGS sequence"/>
</dbReference>
<keyword evidence="2" id="KW-1185">Reference proteome</keyword>
<dbReference type="EMBL" id="CADEAL010000041">
    <property type="protein sequence ID" value="CAB1413180.1"/>
    <property type="molecule type" value="Genomic_DNA"/>
</dbReference>
<sequence>MGSCEEADHAWGLSGPGGQGGLWMNSIVTLTREAKDLNPCQLSMVPGFNPDHHLALTSHSRVNTCPPTMRQFQLPNPLRPDSVFLCSRGHFLSLSATVKGFDALFSVSRPFLHD</sequence>
<reference evidence="1" key="1">
    <citation type="submission" date="2020-03" db="EMBL/GenBank/DDBJ databases">
        <authorList>
            <person name="Weist P."/>
        </authorList>
    </citation>
    <scope>NUCLEOTIDE SEQUENCE</scope>
</reference>
<comment type="caution">
    <text evidence="1">The sequence shown here is derived from an EMBL/GenBank/DDBJ whole genome shotgun (WGS) entry which is preliminary data.</text>
</comment>
<protein>
    <submittedName>
        <fullName evidence="1">Uncharacterized protein</fullName>
    </submittedName>
</protein>
<organism evidence="1 2">
    <name type="scientific">Pleuronectes platessa</name>
    <name type="common">European plaice</name>
    <dbReference type="NCBI Taxonomy" id="8262"/>
    <lineage>
        <taxon>Eukaryota</taxon>
        <taxon>Metazoa</taxon>
        <taxon>Chordata</taxon>
        <taxon>Craniata</taxon>
        <taxon>Vertebrata</taxon>
        <taxon>Euteleostomi</taxon>
        <taxon>Actinopterygii</taxon>
        <taxon>Neopterygii</taxon>
        <taxon>Teleostei</taxon>
        <taxon>Neoteleostei</taxon>
        <taxon>Acanthomorphata</taxon>
        <taxon>Carangaria</taxon>
        <taxon>Pleuronectiformes</taxon>
        <taxon>Pleuronectoidei</taxon>
        <taxon>Pleuronectidae</taxon>
        <taxon>Pleuronectes</taxon>
    </lineage>
</organism>
<accession>A0A9N7THQ4</accession>
<dbReference type="AlphaFoldDB" id="A0A9N7THQ4"/>
<proteinExistence type="predicted"/>
<evidence type="ECO:0000313" key="1">
    <source>
        <dbReference type="EMBL" id="CAB1413180.1"/>
    </source>
</evidence>